<proteinExistence type="predicted"/>
<accession>A0A3N0V675</accession>
<protein>
    <recommendedName>
        <fullName evidence="3">ABC transporter ATP-binding protein</fullName>
    </recommendedName>
</protein>
<reference evidence="1 2" key="1">
    <citation type="submission" date="2018-10" db="EMBL/GenBank/DDBJ databases">
        <authorList>
            <person name="Chen W.-M."/>
        </authorList>
    </citation>
    <scope>NUCLEOTIDE SEQUENCE [LARGE SCALE GENOMIC DNA]</scope>
    <source>
        <strain evidence="1 2">H-5</strain>
    </source>
</reference>
<name>A0A3N0V675_9PROT</name>
<evidence type="ECO:0000313" key="1">
    <source>
        <dbReference type="EMBL" id="ROH88175.1"/>
    </source>
</evidence>
<dbReference type="Proteomes" id="UP000275137">
    <property type="component" value="Unassembled WGS sequence"/>
</dbReference>
<organism evidence="1 2">
    <name type="scientific">Pseudomethylobacillus aquaticus</name>
    <dbReference type="NCBI Taxonomy" id="2676064"/>
    <lineage>
        <taxon>Bacteria</taxon>
        <taxon>Pseudomonadati</taxon>
        <taxon>Pseudomonadota</taxon>
        <taxon>Betaproteobacteria</taxon>
        <taxon>Nitrosomonadales</taxon>
        <taxon>Methylophilaceae</taxon>
        <taxon>Pseudomethylobacillus</taxon>
    </lineage>
</organism>
<gene>
    <name evidence="1" type="ORF">ED236_01495</name>
</gene>
<evidence type="ECO:0008006" key="3">
    <source>
        <dbReference type="Google" id="ProtNLM"/>
    </source>
</evidence>
<sequence length="153" mass="17219">MPSVFLHDPPRPDAETFSLLAGRPVNAHTILARPGLMFDLSLLDNLFIATHLGHAPPNPVAIQQLDQLFMRCGAPIDWPSLAHSFPEQVSATERAKIWISRALLCNPRVLQLQRSDWPIGSLQAAQFQQAYAQQFPWRQLAWLEAHAEEEVIP</sequence>
<comment type="caution">
    <text evidence="1">The sequence shown here is derived from an EMBL/GenBank/DDBJ whole genome shotgun (WGS) entry which is preliminary data.</text>
</comment>
<dbReference type="AlphaFoldDB" id="A0A3N0V675"/>
<dbReference type="EMBL" id="RJVP01000001">
    <property type="protein sequence ID" value="ROH88175.1"/>
    <property type="molecule type" value="Genomic_DNA"/>
</dbReference>
<evidence type="ECO:0000313" key="2">
    <source>
        <dbReference type="Proteomes" id="UP000275137"/>
    </source>
</evidence>
<keyword evidence="2" id="KW-1185">Reference proteome</keyword>